<evidence type="ECO:0000313" key="2">
    <source>
        <dbReference type="Proteomes" id="UP000762676"/>
    </source>
</evidence>
<dbReference type="AlphaFoldDB" id="A0AAV4JL20"/>
<organism evidence="1 2">
    <name type="scientific">Elysia marginata</name>
    <dbReference type="NCBI Taxonomy" id="1093978"/>
    <lineage>
        <taxon>Eukaryota</taxon>
        <taxon>Metazoa</taxon>
        <taxon>Spiralia</taxon>
        <taxon>Lophotrochozoa</taxon>
        <taxon>Mollusca</taxon>
        <taxon>Gastropoda</taxon>
        <taxon>Heterobranchia</taxon>
        <taxon>Euthyneura</taxon>
        <taxon>Panpulmonata</taxon>
        <taxon>Sacoglossa</taxon>
        <taxon>Placobranchoidea</taxon>
        <taxon>Plakobranchidae</taxon>
        <taxon>Elysia</taxon>
    </lineage>
</organism>
<reference evidence="1 2" key="1">
    <citation type="journal article" date="2021" name="Elife">
        <title>Chloroplast acquisition without the gene transfer in kleptoplastic sea slugs, Plakobranchus ocellatus.</title>
        <authorList>
            <person name="Maeda T."/>
            <person name="Takahashi S."/>
            <person name="Yoshida T."/>
            <person name="Shimamura S."/>
            <person name="Takaki Y."/>
            <person name="Nagai Y."/>
            <person name="Toyoda A."/>
            <person name="Suzuki Y."/>
            <person name="Arimoto A."/>
            <person name="Ishii H."/>
            <person name="Satoh N."/>
            <person name="Nishiyama T."/>
            <person name="Hasebe M."/>
            <person name="Maruyama T."/>
            <person name="Minagawa J."/>
            <person name="Obokata J."/>
            <person name="Shigenobu S."/>
        </authorList>
    </citation>
    <scope>NUCLEOTIDE SEQUENCE [LARGE SCALE GENOMIC DNA]</scope>
</reference>
<name>A0AAV4JL20_9GAST</name>
<proteinExistence type="predicted"/>
<keyword evidence="2" id="KW-1185">Reference proteome</keyword>
<protein>
    <submittedName>
        <fullName evidence="1">Uncharacterized protein</fullName>
    </submittedName>
</protein>
<sequence length="107" mass="11658">MSASAISSVQEQVSTIFQRQGFVRIVAGTCGSGVDQPSSTYYRYLHGGVTKPGALLGQGQSEVELVRNSRTGVDNTDTRAWQAGLNSVIPLYYTHPHPQFSIYTYSI</sequence>
<comment type="caution">
    <text evidence="1">The sequence shown here is derived from an EMBL/GenBank/DDBJ whole genome shotgun (WGS) entry which is preliminary data.</text>
</comment>
<dbReference type="Proteomes" id="UP000762676">
    <property type="component" value="Unassembled WGS sequence"/>
</dbReference>
<accession>A0AAV4JL20</accession>
<gene>
    <name evidence="1" type="ORF">ElyMa_006977000</name>
</gene>
<dbReference type="EMBL" id="BMAT01013939">
    <property type="protein sequence ID" value="GFS23429.1"/>
    <property type="molecule type" value="Genomic_DNA"/>
</dbReference>
<evidence type="ECO:0000313" key="1">
    <source>
        <dbReference type="EMBL" id="GFS23429.1"/>
    </source>
</evidence>